<dbReference type="EMBL" id="JBJQND010000014">
    <property type="protein sequence ID" value="KAL3855627.1"/>
    <property type="molecule type" value="Genomic_DNA"/>
</dbReference>
<organism evidence="1 3">
    <name type="scientific">Sinanodonta woodiana</name>
    <name type="common">Chinese pond mussel</name>
    <name type="synonym">Anodonta woodiana</name>
    <dbReference type="NCBI Taxonomy" id="1069815"/>
    <lineage>
        <taxon>Eukaryota</taxon>
        <taxon>Metazoa</taxon>
        <taxon>Spiralia</taxon>
        <taxon>Lophotrochozoa</taxon>
        <taxon>Mollusca</taxon>
        <taxon>Bivalvia</taxon>
        <taxon>Autobranchia</taxon>
        <taxon>Heteroconchia</taxon>
        <taxon>Palaeoheterodonta</taxon>
        <taxon>Unionida</taxon>
        <taxon>Unionoidea</taxon>
        <taxon>Unionidae</taxon>
        <taxon>Unioninae</taxon>
        <taxon>Sinanodonta</taxon>
    </lineage>
</organism>
<gene>
    <name evidence="1" type="ORF">ACJMK2_014830</name>
    <name evidence="2" type="ORF">ACJMK2_014834</name>
</gene>
<accession>A0ABD3V4A6</accession>
<evidence type="ECO:0000313" key="1">
    <source>
        <dbReference type="EMBL" id="KAL3855623.1"/>
    </source>
</evidence>
<evidence type="ECO:0000313" key="2">
    <source>
        <dbReference type="EMBL" id="KAL3855627.1"/>
    </source>
</evidence>
<reference evidence="1 3" key="1">
    <citation type="submission" date="2024-11" db="EMBL/GenBank/DDBJ databases">
        <title>Chromosome-level genome assembly of the freshwater bivalve Anodonta woodiana.</title>
        <authorList>
            <person name="Chen X."/>
        </authorList>
    </citation>
    <scope>NUCLEOTIDE SEQUENCE [LARGE SCALE GENOMIC DNA]</scope>
    <source>
        <strain evidence="1">MN2024</strain>
        <tissue evidence="1">Gills</tissue>
    </source>
</reference>
<dbReference type="AlphaFoldDB" id="A0ABD3V4A6"/>
<proteinExistence type="predicted"/>
<sequence length="119" mass="13759">MVNFCKQMMNGDEKKYKKARLIETLRSMLGTQRRKTKQFDSRSDEADDKEMILPDLENNVTYIDQSGLSNLINALTLINIDDIPINPDDTIQFRPFPSSDKSQDLSETIPIDRFFPMVP</sequence>
<comment type="caution">
    <text evidence="1">The sequence shown here is derived from an EMBL/GenBank/DDBJ whole genome shotgun (WGS) entry which is preliminary data.</text>
</comment>
<keyword evidence="3" id="KW-1185">Reference proteome</keyword>
<evidence type="ECO:0000313" key="3">
    <source>
        <dbReference type="Proteomes" id="UP001634394"/>
    </source>
</evidence>
<dbReference type="EMBL" id="JBJQND010000014">
    <property type="protein sequence ID" value="KAL3855623.1"/>
    <property type="molecule type" value="Genomic_DNA"/>
</dbReference>
<dbReference type="Proteomes" id="UP001634394">
    <property type="component" value="Unassembled WGS sequence"/>
</dbReference>
<protein>
    <submittedName>
        <fullName evidence="1">Uncharacterized protein</fullName>
    </submittedName>
</protein>
<name>A0ABD3V4A6_SINWO</name>